<comment type="caution">
    <text evidence="1">The sequence shown here is derived from an EMBL/GenBank/DDBJ whole genome shotgun (WGS) entry which is preliminary data.</text>
</comment>
<name>A0A5B7FZD0_PORTR</name>
<dbReference type="EMBL" id="VSRR010009643">
    <property type="protein sequence ID" value="MPC50655.1"/>
    <property type="molecule type" value="Genomic_DNA"/>
</dbReference>
<reference evidence="1 2" key="1">
    <citation type="submission" date="2019-05" db="EMBL/GenBank/DDBJ databases">
        <title>Another draft genome of Portunus trituberculatus and its Hox gene families provides insights of decapod evolution.</title>
        <authorList>
            <person name="Jeong J.-H."/>
            <person name="Song I."/>
            <person name="Kim S."/>
            <person name="Choi T."/>
            <person name="Kim D."/>
            <person name="Ryu S."/>
            <person name="Kim W."/>
        </authorList>
    </citation>
    <scope>NUCLEOTIDE SEQUENCE [LARGE SCALE GENOMIC DNA]</scope>
    <source>
        <tissue evidence="1">Muscle</tissue>
    </source>
</reference>
<organism evidence="1 2">
    <name type="scientific">Portunus trituberculatus</name>
    <name type="common">Swimming crab</name>
    <name type="synonym">Neptunus trituberculatus</name>
    <dbReference type="NCBI Taxonomy" id="210409"/>
    <lineage>
        <taxon>Eukaryota</taxon>
        <taxon>Metazoa</taxon>
        <taxon>Ecdysozoa</taxon>
        <taxon>Arthropoda</taxon>
        <taxon>Crustacea</taxon>
        <taxon>Multicrustacea</taxon>
        <taxon>Malacostraca</taxon>
        <taxon>Eumalacostraca</taxon>
        <taxon>Eucarida</taxon>
        <taxon>Decapoda</taxon>
        <taxon>Pleocyemata</taxon>
        <taxon>Brachyura</taxon>
        <taxon>Eubrachyura</taxon>
        <taxon>Portunoidea</taxon>
        <taxon>Portunidae</taxon>
        <taxon>Portuninae</taxon>
        <taxon>Portunus</taxon>
    </lineage>
</organism>
<evidence type="ECO:0000313" key="1">
    <source>
        <dbReference type="EMBL" id="MPC50655.1"/>
    </source>
</evidence>
<keyword evidence="2" id="KW-1185">Reference proteome</keyword>
<protein>
    <submittedName>
        <fullName evidence="1">Uncharacterized protein</fullName>
    </submittedName>
</protein>
<evidence type="ECO:0000313" key="2">
    <source>
        <dbReference type="Proteomes" id="UP000324222"/>
    </source>
</evidence>
<sequence length="71" mass="7396">MRENLSIDPSTVKVSVQMALDSGRGIACGVYGKRNSSPFIAAAGCEVREDATLTLQVAGRGSGVPTDRISK</sequence>
<dbReference type="AlphaFoldDB" id="A0A5B7FZD0"/>
<accession>A0A5B7FZD0</accession>
<dbReference type="Proteomes" id="UP000324222">
    <property type="component" value="Unassembled WGS sequence"/>
</dbReference>
<proteinExistence type="predicted"/>
<gene>
    <name evidence="1" type="ORF">E2C01_044484</name>
</gene>